<name>A0AAE9IS98_CAEBR</name>
<reference evidence="2 3" key="1">
    <citation type="submission" date="2022-05" db="EMBL/GenBank/DDBJ databases">
        <title>Chromosome-level reference genomes for two strains of Caenorhabditis briggsae: an improved platform for comparative genomics.</title>
        <authorList>
            <person name="Stevens L."/>
            <person name="Andersen E.C."/>
        </authorList>
    </citation>
    <scope>NUCLEOTIDE SEQUENCE [LARGE SCALE GENOMIC DNA]</scope>
    <source>
        <strain evidence="2">QX1410_ONT</strain>
        <tissue evidence="2">Whole-organism</tissue>
    </source>
</reference>
<evidence type="ECO:0000256" key="1">
    <source>
        <dbReference type="SAM" id="MobiDB-lite"/>
    </source>
</evidence>
<dbReference type="EMBL" id="CP090893">
    <property type="protein sequence ID" value="ULU02401.1"/>
    <property type="molecule type" value="Genomic_DNA"/>
</dbReference>
<protein>
    <submittedName>
        <fullName evidence="2">Uncharacterized protein</fullName>
    </submittedName>
</protein>
<evidence type="ECO:0000313" key="3">
    <source>
        <dbReference type="Proteomes" id="UP000827892"/>
    </source>
</evidence>
<evidence type="ECO:0000313" key="2">
    <source>
        <dbReference type="EMBL" id="ULU02401.1"/>
    </source>
</evidence>
<accession>A0AAE9IS98</accession>
<proteinExistence type="predicted"/>
<dbReference type="AlphaFoldDB" id="A0AAE9IS98"/>
<gene>
    <name evidence="2" type="ORF">L3Y34_002171</name>
</gene>
<sequence length="126" mass="14695">MHIDEEEQKIDQMKLVIRQVPEINDEDRLKELTTKFDELRTLTPPAAECADVITESMLCDDMSDSPRKWMTPDTARRHQEASLWKRQERKEGVVAIAARNRTLAEDITEKGNEVRNGRRPETTEIF</sequence>
<feature type="region of interest" description="Disordered" evidence="1">
    <location>
        <begin position="61"/>
        <end position="83"/>
    </location>
</feature>
<feature type="compositionally biased region" description="Basic and acidic residues" evidence="1">
    <location>
        <begin position="74"/>
        <end position="83"/>
    </location>
</feature>
<organism evidence="2 3">
    <name type="scientific">Caenorhabditis briggsae</name>
    <dbReference type="NCBI Taxonomy" id="6238"/>
    <lineage>
        <taxon>Eukaryota</taxon>
        <taxon>Metazoa</taxon>
        <taxon>Ecdysozoa</taxon>
        <taxon>Nematoda</taxon>
        <taxon>Chromadorea</taxon>
        <taxon>Rhabditida</taxon>
        <taxon>Rhabditina</taxon>
        <taxon>Rhabditomorpha</taxon>
        <taxon>Rhabditoidea</taxon>
        <taxon>Rhabditidae</taxon>
        <taxon>Peloderinae</taxon>
        <taxon>Caenorhabditis</taxon>
    </lineage>
</organism>
<dbReference type="Proteomes" id="UP000827892">
    <property type="component" value="Chromosome III"/>
</dbReference>